<dbReference type="AlphaFoldDB" id="A0A830EYH4"/>
<feature type="transmembrane region" description="Helical" evidence="1">
    <location>
        <begin position="113"/>
        <end position="133"/>
    </location>
</feature>
<protein>
    <submittedName>
        <fullName evidence="2">Uncharacterized protein</fullName>
    </submittedName>
</protein>
<keyword evidence="1" id="KW-0812">Transmembrane</keyword>
<keyword evidence="1" id="KW-1133">Transmembrane helix</keyword>
<organism evidence="2 3">
    <name type="scientific">Halarchaeum grantii</name>
    <dbReference type="NCBI Taxonomy" id="1193105"/>
    <lineage>
        <taxon>Archaea</taxon>
        <taxon>Methanobacteriati</taxon>
        <taxon>Methanobacteriota</taxon>
        <taxon>Stenosarchaea group</taxon>
        <taxon>Halobacteria</taxon>
        <taxon>Halobacteriales</taxon>
        <taxon>Halobacteriaceae</taxon>
    </lineage>
</organism>
<dbReference type="Pfam" id="PF26119">
    <property type="entry name" value="DUF8036"/>
    <property type="match status" value="1"/>
</dbReference>
<dbReference type="Proteomes" id="UP000628840">
    <property type="component" value="Unassembled WGS sequence"/>
</dbReference>
<sequence>MTRNVTPLAKTALVVALAGVCGALAGLLVPSVPLPPELSNSLVETLVRVKFGVATFNLAVLVALVAAYVDVYRDLPNKYTLSLLVTSLALLLYALSANPLVALLFGFPPHPALGPFGFLPDVFVAVAIVVLFYQSQT</sequence>
<gene>
    <name evidence="2" type="ORF">GCM10009037_02770</name>
</gene>
<reference evidence="2 3" key="1">
    <citation type="journal article" date="2019" name="Int. J. Syst. Evol. Microbiol.">
        <title>The Global Catalogue of Microorganisms (GCM) 10K type strain sequencing project: providing services to taxonomists for standard genome sequencing and annotation.</title>
        <authorList>
            <consortium name="The Broad Institute Genomics Platform"/>
            <consortium name="The Broad Institute Genome Sequencing Center for Infectious Disease"/>
            <person name="Wu L."/>
            <person name="Ma J."/>
        </authorList>
    </citation>
    <scope>NUCLEOTIDE SEQUENCE [LARGE SCALE GENOMIC DNA]</scope>
    <source>
        <strain evidence="2 3">JCM 19585</strain>
    </source>
</reference>
<comment type="caution">
    <text evidence="2">The sequence shown here is derived from an EMBL/GenBank/DDBJ whole genome shotgun (WGS) entry which is preliminary data.</text>
</comment>
<name>A0A830EYH4_9EURY</name>
<feature type="transmembrane region" description="Helical" evidence="1">
    <location>
        <begin position="81"/>
        <end position="107"/>
    </location>
</feature>
<evidence type="ECO:0000313" key="2">
    <source>
        <dbReference type="EMBL" id="GGL22786.1"/>
    </source>
</evidence>
<feature type="transmembrane region" description="Helical" evidence="1">
    <location>
        <begin position="12"/>
        <end position="29"/>
    </location>
</feature>
<dbReference type="EMBL" id="BMPF01000001">
    <property type="protein sequence ID" value="GGL22786.1"/>
    <property type="molecule type" value="Genomic_DNA"/>
</dbReference>
<proteinExistence type="predicted"/>
<accession>A0A830EYH4</accession>
<feature type="transmembrane region" description="Helical" evidence="1">
    <location>
        <begin position="49"/>
        <end position="69"/>
    </location>
</feature>
<keyword evidence="1" id="KW-0472">Membrane</keyword>
<dbReference type="InterPro" id="IPR058349">
    <property type="entry name" value="DUF8036"/>
</dbReference>
<evidence type="ECO:0000313" key="3">
    <source>
        <dbReference type="Proteomes" id="UP000628840"/>
    </source>
</evidence>
<dbReference type="RefSeq" id="WP_229870825.1">
    <property type="nucleotide sequence ID" value="NZ_BMPF01000001.1"/>
</dbReference>
<evidence type="ECO:0000256" key="1">
    <source>
        <dbReference type="SAM" id="Phobius"/>
    </source>
</evidence>
<keyword evidence="3" id="KW-1185">Reference proteome</keyword>